<sequence>MKKICRALLLAVMALGVFSAVNTQSASASSYHKGTPTALRGYWRTKMHKYRGGLHSSYYWGYYHLTIKKNSFRDAGIQAGAEVPTKLSYRYLGHHTYYLKGSERMGKSMVYPFKWKIKKISSKKLTTLDVINKGSKTTTWYRFSGQISKHTYYPYPYVPLAYPKD</sequence>
<keyword evidence="1" id="KW-0732">Signal</keyword>
<evidence type="ECO:0000313" key="2">
    <source>
        <dbReference type="EMBL" id="GAX04666.1"/>
    </source>
</evidence>
<reference evidence="2 3" key="1">
    <citation type="submission" date="2015-11" db="EMBL/GenBank/DDBJ databases">
        <title>Draft genome sequences of new species of the genus Lactobacillus isolated from orchardgrass silage.</title>
        <authorList>
            <person name="Tohno M."/>
            <person name="Tanizawa Y."/>
            <person name="Arita M."/>
        </authorList>
    </citation>
    <scope>NUCLEOTIDE SEQUENCE [LARGE SCALE GENOMIC DNA]</scope>
    <source>
        <strain evidence="2 3">IWT140</strain>
    </source>
</reference>
<feature type="chain" id="PRO_5013278155" evidence="1">
    <location>
        <begin position="29"/>
        <end position="165"/>
    </location>
</feature>
<comment type="caution">
    <text evidence="2">The sequence shown here is derived from an EMBL/GenBank/DDBJ whole genome shotgun (WGS) entry which is preliminary data.</text>
</comment>
<accession>A0A1Z5ISK0</accession>
<dbReference type="RefSeq" id="WP_089089615.1">
    <property type="nucleotide sequence ID" value="NZ_BCMH01000028.1"/>
</dbReference>
<keyword evidence="3" id="KW-1185">Reference proteome</keyword>
<dbReference type="AlphaFoldDB" id="A0A1Z5ISK0"/>
<proteinExistence type="predicted"/>
<dbReference type="Proteomes" id="UP000198430">
    <property type="component" value="Unassembled WGS sequence"/>
</dbReference>
<feature type="signal peptide" evidence="1">
    <location>
        <begin position="1"/>
        <end position="28"/>
    </location>
</feature>
<gene>
    <name evidence="2" type="ORF">IWT140_02309</name>
</gene>
<organism evidence="2 3">
    <name type="scientific">Secundilactobacillus pentosiphilus</name>
    <dbReference type="NCBI Taxonomy" id="1714682"/>
    <lineage>
        <taxon>Bacteria</taxon>
        <taxon>Bacillati</taxon>
        <taxon>Bacillota</taxon>
        <taxon>Bacilli</taxon>
        <taxon>Lactobacillales</taxon>
        <taxon>Lactobacillaceae</taxon>
        <taxon>Secundilactobacillus</taxon>
    </lineage>
</organism>
<protein>
    <submittedName>
        <fullName evidence="2">Uncharacterized protein</fullName>
    </submittedName>
</protein>
<dbReference type="EMBL" id="BCMH01000028">
    <property type="protein sequence ID" value="GAX04666.1"/>
    <property type="molecule type" value="Genomic_DNA"/>
</dbReference>
<evidence type="ECO:0000313" key="3">
    <source>
        <dbReference type="Proteomes" id="UP000198430"/>
    </source>
</evidence>
<name>A0A1Z5ISK0_9LACO</name>
<evidence type="ECO:0000256" key="1">
    <source>
        <dbReference type="SAM" id="SignalP"/>
    </source>
</evidence>